<dbReference type="RefSeq" id="WP_377721004.1">
    <property type="nucleotide sequence ID" value="NZ_JBHSAM010000033.1"/>
</dbReference>
<comment type="caution">
    <text evidence="9">The sequence shown here is derived from an EMBL/GenBank/DDBJ whole genome shotgun (WGS) entry which is preliminary data.</text>
</comment>
<comment type="catalytic activity">
    <reaction evidence="5">
        <text>3',5'-cyclic CMP + H2O = CMP + H(+)</text>
        <dbReference type="Rhea" id="RHEA:72675"/>
        <dbReference type="ChEBI" id="CHEBI:15377"/>
        <dbReference type="ChEBI" id="CHEBI:15378"/>
        <dbReference type="ChEBI" id="CHEBI:58003"/>
        <dbReference type="ChEBI" id="CHEBI:60377"/>
    </reaction>
    <physiologicalReaction direction="left-to-right" evidence="5">
        <dbReference type="Rhea" id="RHEA:72676"/>
    </physiologicalReaction>
</comment>
<dbReference type="InterPro" id="IPR001279">
    <property type="entry name" value="Metallo-B-lactamas"/>
</dbReference>
<dbReference type="Gene3D" id="1.25.40.880">
    <property type="entry name" value="Alkyl sulfatase, dimerisation domain"/>
    <property type="match status" value="1"/>
</dbReference>
<dbReference type="EMBL" id="JBHSAM010000033">
    <property type="protein sequence ID" value="MFC4102385.1"/>
    <property type="molecule type" value="Genomic_DNA"/>
</dbReference>
<comment type="similarity">
    <text evidence="4">Belongs to the metallo-beta-lactamase superfamily. Type III sulfatase family.</text>
</comment>
<dbReference type="Pfam" id="PF00753">
    <property type="entry name" value="Lactamase_B"/>
    <property type="match status" value="1"/>
</dbReference>
<evidence type="ECO:0000259" key="8">
    <source>
        <dbReference type="SMART" id="SM00849"/>
    </source>
</evidence>
<evidence type="ECO:0000313" key="9">
    <source>
        <dbReference type="EMBL" id="MFC4102385.1"/>
    </source>
</evidence>
<dbReference type="Pfam" id="PF14863">
    <property type="entry name" value="Alkyl_sulf_dimr"/>
    <property type="match status" value="1"/>
</dbReference>
<dbReference type="Proteomes" id="UP001595715">
    <property type="component" value="Unassembled WGS sequence"/>
</dbReference>
<dbReference type="Gene3D" id="3.60.15.30">
    <property type="entry name" value="Metallo-beta-lactamase domain"/>
    <property type="match status" value="1"/>
</dbReference>
<dbReference type="CDD" id="cd07710">
    <property type="entry name" value="arylsulfatase_Sdsa1-like_MBL-fold"/>
    <property type="match status" value="1"/>
</dbReference>
<proteinExistence type="inferred from homology"/>
<sequence length="643" mass="71150">MTNSFLPHHPVPGAASAFTRLANEKALHSPQLRWEETIDFEDAVRGFVAKDAPLIIRRADGTAILDMEQYVELLRSDAAPDTVHPSLWRHAKLNAQAGLFKLSERLYQIRGYDMANMIVIQGDAGYVILDALTSVEASAAAIQLVYNTLGHRPISAVIIGHSHLDHFGGIHGLVEAADVTSGTTRIYAPEGFVEAALSENVLAGPVTRRRGVYQFGFMLPLGPEGLIDGGLGKFSMGGSSSFQYPSDFITYTGEEIVIDGVRFVFQLAPDSEAPASMQAYLPDFKALWVGEIVNHANHNLCPIRGAKPRDAKAWAGYIDEMLQLFPDAELAFGSHFWPVSGKDRVNNWLRKQRDLYKYMHDQTLRLANLGLTPTEIAERIELPESLASEWFNRDYYGAVSLNVKSIYTFYFGWYDGNPANLNPLPPAETAKRLVEVMGGPAAVLTNAQKAYAAGDYQWAVQLLNYIIFAEPTNEEAILLEASAYEQLGFQQESATLRNAYLTAAHELRNRNVNRPVRKNPALYKDMRTEDLLDLLAILLNGPRAAGTVLVLRWSITDAAATYTITVENAVLHVAKLSGPAVDSHADVCIHSTRQAFIQLLFMDQPLDQLLQEDELSISGDLTKLKAFIELLDTFDGQFPIVFP</sequence>
<evidence type="ECO:0000256" key="4">
    <source>
        <dbReference type="ARBA" id="ARBA00033751"/>
    </source>
</evidence>
<dbReference type="SUPFAM" id="SSF55718">
    <property type="entry name" value="SCP-like"/>
    <property type="match status" value="1"/>
</dbReference>
<evidence type="ECO:0000256" key="7">
    <source>
        <dbReference type="ARBA" id="ARBA00048505"/>
    </source>
</evidence>
<dbReference type="PANTHER" id="PTHR43223">
    <property type="entry name" value="ALKYL/ARYL-SULFATASE"/>
    <property type="match status" value="1"/>
</dbReference>
<organism evidence="9 10">
    <name type="scientific">Paenibacillus xanthanilyticus</name>
    <dbReference type="NCBI Taxonomy" id="1783531"/>
    <lineage>
        <taxon>Bacteria</taxon>
        <taxon>Bacillati</taxon>
        <taxon>Bacillota</taxon>
        <taxon>Bacilli</taxon>
        <taxon>Bacillales</taxon>
        <taxon>Paenibacillaceae</taxon>
        <taxon>Paenibacillus</taxon>
    </lineage>
</organism>
<accession>A0ABV8K8N7</accession>
<reference evidence="10" key="1">
    <citation type="journal article" date="2019" name="Int. J. Syst. Evol. Microbiol.">
        <title>The Global Catalogue of Microorganisms (GCM) 10K type strain sequencing project: providing services to taxonomists for standard genome sequencing and annotation.</title>
        <authorList>
            <consortium name="The Broad Institute Genomics Platform"/>
            <consortium name="The Broad Institute Genome Sequencing Center for Infectious Disease"/>
            <person name="Wu L."/>
            <person name="Ma J."/>
        </authorList>
    </citation>
    <scope>NUCLEOTIDE SEQUENCE [LARGE SCALE GENOMIC DNA]</scope>
    <source>
        <strain evidence="10">IBRC-M 10987</strain>
    </source>
</reference>
<evidence type="ECO:0000256" key="3">
    <source>
        <dbReference type="ARBA" id="ARBA00022833"/>
    </source>
</evidence>
<keyword evidence="1" id="KW-0479">Metal-binding</keyword>
<dbReference type="SMART" id="SM00849">
    <property type="entry name" value="Lactamase_B"/>
    <property type="match status" value="1"/>
</dbReference>
<evidence type="ECO:0000256" key="6">
    <source>
        <dbReference type="ARBA" id="ARBA00034301"/>
    </source>
</evidence>
<evidence type="ECO:0000256" key="5">
    <source>
        <dbReference type="ARBA" id="ARBA00034221"/>
    </source>
</evidence>
<keyword evidence="10" id="KW-1185">Reference proteome</keyword>
<dbReference type="InterPro" id="IPR038536">
    <property type="entry name" value="Alkyl/aryl-sulf_dimr_sf"/>
</dbReference>
<dbReference type="InterPro" id="IPR044097">
    <property type="entry name" value="Bds1/SdsA1_MBL-fold"/>
</dbReference>
<dbReference type="Pfam" id="PF14864">
    <property type="entry name" value="Alkyl_sulf_C"/>
    <property type="match status" value="1"/>
</dbReference>
<name>A0ABV8K8N7_9BACL</name>
<evidence type="ECO:0000256" key="2">
    <source>
        <dbReference type="ARBA" id="ARBA00022801"/>
    </source>
</evidence>
<evidence type="ECO:0000313" key="10">
    <source>
        <dbReference type="Proteomes" id="UP001595715"/>
    </source>
</evidence>
<gene>
    <name evidence="9" type="ORF">ACFOZ8_22465</name>
</gene>
<dbReference type="InterPro" id="IPR029229">
    <property type="entry name" value="Alkyl_sulf_C"/>
</dbReference>
<dbReference type="Gene3D" id="3.30.1050.10">
    <property type="entry name" value="SCP2 sterol-binding domain"/>
    <property type="match status" value="1"/>
</dbReference>
<comment type="catalytic activity">
    <reaction evidence="7">
        <text>3',5'-cyclic UMP + H2O = UMP + H(+)</text>
        <dbReference type="Rhea" id="RHEA:70575"/>
        <dbReference type="ChEBI" id="CHEBI:15377"/>
        <dbReference type="ChEBI" id="CHEBI:15378"/>
        <dbReference type="ChEBI" id="CHEBI:57865"/>
        <dbReference type="ChEBI" id="CHEBI:184387"/>
    </reaction>
    <physiologicalReaction direction="left-to-right" evidence="7">
        <dbReference type="Rhea" id="RHEA:70576"/>
    </physiologicalReaction>
</comment>
<dbReference type="PANTHER" id="PTHR43223:SF1">
    <property type="entry name" value="ALKYL_ARYL-SULFATASE BDS1"/>
    <property type="match status" value="1"/>
</dbReference>
<dbReference type="InterPro" id="IPR052195">
    <property type="entry name" value="Bact_Alkyl/Aryl-Sulfatase"/>
</dbReference>
<dbReference type="SUPFAM" id="SSF56281">
    <property type="entry name" value="Metallo-hydrolase/oxidoreductase"/>
    <property type="match status" value="1"/>
</dbReference>
<protein>
    <submittedName>
        <fullName evidence="9">Alkyl/aryl-sulfatase</fullName>
    </submittedName>
</protein>
<dbReference type="InterPro" id="IPR036866">
    <property type="entry name" value="RibonucZ/Hydroxyglut_hydro"/>
</dbReference>
<keyword evidence="2" id="KW-0378">Hydrolase</keyword>
<evidence type="ECO:0000256" key="1">
    <source>
        <dbReference type="ARBA" id="ARBA00022723"/>
    </source>
</evidence>
<dbReference type="InterPro" id="IPR036527">
    <property type="entry name" value="SCP2_sterol-bd_dom_sf"/>
</dbReference>
<keyword evidence="3" id="KW-0862">Zinc</keyword>
<dbReference type="InterPro" id="IPR029228">
    <property type="entry name" value="Alkyl_sulf_dimr"/>
</dbReference>
<comment type="function">
    <text evidence="6">Counteracts the endogenous Pycsar antiviral defense system. Phosphodiesterase that enables metal-dependent hydrolysis of host cyclic nucleotide Pycsar defense signals such as cCMP and cUMP.</text>
</comment>
<feature type="domain" description="Metallo-beta-lactamase" evidence="8">
    <location>
        <begin position="114"/>
        <end position="335"/>
    </location>
</feature>